<evidence type="ECO:0000256" key="1">
    <source>
        <dbReference type="SAM" id="MobiDB-lite"/>
    </source>
</evidence>
<protein>
    <submittedName>
        <fullName evidence="2">Uncharacterized protein</fullName>
    </submittedName>
</protein>
<organism evidence="2">
    <name type="scientific">Chromera velia CCMP2878</name>
    <dbReference type="NCBI Taxonomy" id="1169474"/>
    <lineage>
        <taxon>Eukaryota</taxon>
        <taxon>Sar</taxon>
        <taxon>Alveolata</taxon>
        <taxon>Colpodellida</taxon>
        <taxon>Chromeraceae</taxon>
        <taxon>Chromera</taxon>
    </lineage>
</organism>
<feature type="region of interest" description="Disordered" evidence="1">
    <location>
        <begin position="176"/>
        <end position="224"/>
    </location>
</feature>
<dbReference type="VEuPathDB" id="CryptoDB:Cvel_1594"/>
<feature type="compositionally biased region" description="Polar residues" evidence="1">
    <location>
        <begin position="1"/>
        <end position="11"/>
    </location>
</feature>
<feature type="region of interest" description="Disordered" evidence="1">
    <location>
        <begin position="1"/>
        <end position="64"/>
    </location>
</feature>
<evidence type="ECO:0000313" key="2">
    <source>
        <dbReference type="EMBL" id="CEM50172.1"/>
    </source>
</evidence>
<name>A0A0G4I025_9ALVE</name>
<gene>
    <name evidence="2" type="ORF">Cvel_1594</name>
</gene>
<dbReference type="EMBL" id="CDMZ01004581">
    <property type="protein sequence ID" value="CEM50172.1"/>
    <property type="molecule type" value="Genomic_DNA"/>
</dbReference>
<reference evidence="2" key="1">
    <citation type="submission" date="2014-11" db="EMBL/GenBank/DDBJ databases">
        <authorList>
            <person name="Otto D Thomas"/>
            <person name="Naeem Raeece"/>
        </authorList>
    </citation>
    <scope>NUCLEOTIDE SEQUENCE</scope>
</reference>
<sequence length="376" mass="40419">MTGRSPPSTLQEWVGSPSGPSPPSSALYKSSKTNTQRPKTMYAGQTRRLNQPQQSQSPPDKDVQWTGFAKIACRGPPPLRTCRSPGAPQPPVQSKSFRGTRLLPGFTERTVVSEEVRDLLNDVPKTDLLDGVQEEMDAEAESVFASPKIKRYDPNQWNVNDQQEADAHEEFNPQSRYFSMVPDPDQQNPNMNVRVSLEKPDPSDTGPGGSEGHEDGFGSSSDADLSRLSADAMSLSDAESHMPRLGASFVFAREWRAKSILSLKSFAPSSTSPAIAVVGPGGGGAGLNKSGQVAASERSEEPAVDQPERSAQAARSKFISVAFKAAALAAEMGSSCTAAKISRQLTGAPGEGKDRPVSHAVKKLTNLQKFFIFFQL</sequence>
<proteinExistence type="predicted"/>
<feature type="compositionally biased region" description="Polar residues" evidence="1">
    <location>
        <begin position="27"/>
        <end position="38"/>
    </location>
</feature>
<feature type="region of interest" description="Disordered" evidence="1">
    <location>
        <begin position="76"/>
        <end position="101"/>
    </location>
</feature>
<accession>A0A0G4I025</accession>
<dbReference type="AlphaFoldDB" id="A0A0G4I025"/>